<evidence type="ECO:0008006" key="3">
    <source>
        <dbReference type="Google" id="ProtNLM"/>
    </source>
</evidence>
<evidence type="ECO:0000313" key="1">
    <source>
        <dbReference type="EMBL" id="KAK7022233.1"/>
    </source>
</evidence>
<sequence length="348" mass="40469">MSNALSNEIQRRISQFCSDSTLLALTLVNQRFRTSAEFFLYQAIYNLSFARALLFFRSLDARPILGSHVLLLHLCQSSSRHEGTVFRSALASMTNLRLLYIMGPVDFKDILFSLTATLRVFRYGLPIDSHVHQFLSQQHRISALSLYYPLFSQGRGEVRVPDNFLPSLREIEARHFDVYTLIDGADVHSIKFRYPHSRDFAQECARPDFFVQSLVPITELDCLAVQLLDYAQLDDFLPALQRLIVRPDMMWGVDDPTPEYPELAMDLVRKLRRLSSLDLFVVATRYRTRAVEPIRRALVQHITHFRRFVFHTHNRCLYWDDFLASHSSTLTQHLADCKHNHCLPHRIS</sequence>
<accession>A0AAW0B9B1</accession>
<dbReference type="EMBL" id="JAWWNJ010000037">
    <property type="protein sequence ID" value="KAK7022233.1"/>
    <property type="molecule type" value="Genomic_DNA"/>
</dbReference>
<keyword evidence="2" id="KW-1185">Reference proteome</keyword>
<reference evidence="1 2" key="1">
    <citation type="journal article" date="2024" name="J Genomics">
        <title>Draft genome sequencing and assembly of Favolaschia claudopus CIRM-BRFM 2984 isolated from oak limbs.</title>
        <authorList>
            <person name="Navarro D."/>
            <person name="Drula E."/>
            <person name="Chaduli D."/>
            <person name="Cazenave R."/>
            <person name="Ahrendt S."/>
            <person name="Wang J."/>
            <person name="Lipzen A."/>
            <person name="Daum C."/>
            <person name="Barry K."/>
            <person name="Grigoriev I.V."/>
            <person name="Favel A."/>
            <person name="Rosso M.N."/>
            <person name="Martin F."/>
        </authorList>
    </citation>
    <scope>NUCLEOTIDE SEQUENCE [LARGE SCALE GENOMIC DNA]</scope>
    <source>
        <strain evidence="1 2">CIRM-BRFM 2984</strain>
    </source>
</reference>
<proteinExistence type="predicted"/>
<comment type="caution">
    <text evidence="1">The sequence shown here is derived from an EMBL/GenBank/DDBJ whole genome shotgun (WGS) entry which is preliminary data.</text>
</comment>
<protein>
    <recommendedName>
        <fullName evidence="3">F-box domain-containing protein</fullName>
    </recommendedName>
</protein>
<organism evidence="1 2">
    <name type="scientific">Favolaschia claudopus</name>
    <dbReference type="NCBI Taxonomy" id="2862362"/>
    <lineage>
        <taxon>Eukaryota</taxon>
        <taxon>Fungi</taxon>
        <taxon>Dikarya</taxon>
        <taxon>Basidiomycota</taxon>
        <taxon>Agaricomycotina</taxon>
        <taxon>Agaricomycetes</taxon>
        <taxon>Agaricomycetidae</taxon>
        <taxon>Agaricales</taxon>
        <taxon>Marasmiineae</taxon>
        <taxon>Mycenaceae</taxon>
        <taxon>Favolaschia</taxon>
    </lineage>
</organism>
<name>A0AAW0B9B1_9AGAR</name>
<dbReference type="AlphaFoldDB" id="A0AAW0B9B1"/>
<gene>
    <name evidence="1" type="ORF">R3P38DRAFT_3195620</name>
</gene>
<evidence type="ECO:0000313" key="2">
    <source>
        <dbReference type="Proteomes" id="UP001362999"/>
    </source>
</evidence>
<dbReference type="Proteomes" id="UP001362999">
    <property type="component" value="Unassembled WGS sequence"/>
</dbReference>